<sequence length="437" mass="47353">MSLPRPPHCSFTIPSIHDDVELDCRIYYPRRPERSSGSRVFGRGFAVFAHPYAPLGGCYDDPVVALAGGVLLQGGYFLTTFNFRGASGSAGRTSWTGKPELADYVSVYGFMVCYIDAIFRRLPGENDAPPANKPPVLILGGYSYGAMIASHLPAVDLVIDLFRSPAPGSAESEIRRRATDLAQYARAYLDMHSGSPTLTTPRVRGSSAAVGEPGKKHSPGVIMGGYESDAASRRRVSRENSGRSVDGERIRQSLDRIRRKIISQPSSPSAQATKDAAVESALVQPEVAYVIVSPILSMAAGFTTMFSKLRFTRKDREIPSSSPKREFHELMVRPCCCCYGTRDGFTSAAKLERWAQDLQSQPGSRLVTVSADTGHFWHEAEGIVRLRQGLAEFLEIVAQLGLPSDQVGSGETVETPTSTPRPRPRAPEVTAADLAAG</sequence>
<protein>
    <recommendedName>
        <fullName evidence="4">AB hydrolase-1 domain-containing protein</fullName>
    </recommendedName>
</protein>
<gene>
    <name evidence="2" type="ORF">AYL99_10816</name>
</gene>
<dbReference type="Proteomes" id="UP000078343">
    <property type="component" value="Unassembled WGS sequence"/>
</dbReference>
<dbReference type="GeneID" id="30014984"/>
<dbReference type="AlphaFoldDB" id="A0A178Z6M4"/>
<reference evidence="2 3" key="1">
    <citation type="submission" date="2016-04" db="EMBL/GenBank/DDBJ databases">
        <title>Draft genome of Fonsecaea erecta CBS 125763.</title>
        <authorList>
            <person name="Weiss V.A."/>
            <person name="Vicente V.A."/>
            <person name="Raittz R.T."/>
            <person name="Moreno L.F."/>
            <person name="De Souza E.M."/>
            <person name="Pedrosa F.O."/>
            <person name="Steffens M.B."/>
            <person name="Faoro H."/>
            <person name="Tadra-Sfeir M.Z."/>
            <person name="Najafzadeh M.J."/>
            <person name="Felipe M.S."/>
            <person name="Teixeira M."/>
            <person name="Sun J."/>
            <person name="Xi L."/>
            <person name="Gomes R."/>
            <person name="De Azevedo C.M."/>
            <person name="Salgado C.G."/>
            <person name="Da Silva M.B."/>
            <person name="Nascimento M.F."/>
            <person name="Queiroz-Telles F."/>
            <person name="Attili D.S."/>
            <person name="Gorbushina A."/>
        </authorList>
    </citation>
    <scope>NUCLEOTIDE SEQUENCE [LARGE SCALE GENOMIC DNA]</scope>
    <source>
        <strain evidence="2 3">CBS 125763</strain>
    </source>
</reference>
<dbReference type="InterPro" id="IPR029058">
    <property type="entry name" value="AB_hydrolase_fold"/>
</dbReference>
<feature type="region of interest" description="Disordered" evidence="1">
    <location>
        <begin position="192"/>
        <end position="250"/>
    </location>
</feature>
<evidence type="ECO:0000313" key="2">
    <source>
        <dbReference type="EMBL" id="OAP55116.1"/>
    </source>
</evidence>
<dbReference type="PANTHER" id="PTHR42103">
    <property type="entry name" value="ALPHA/BETA-HYDROLASES SUPERFAMILY PROTEIN"/>
    <property type="match status" value="1"/>
</dbReference>
<feature type="compositionally biased region" description="Low complexity" evidence="1">
    <location>
        <begin position="411"/>
        <end position="420"/>
    </location>
</feature>
<keyword evidence="3" id="KW-1185">Reference proteome</keyword>
<evidence type="ECO:0000313" key="3">
    <source>
        <dbReference type="Proteomes" id="UP000078343"/>
    </source>
</evidence>
<feature type="compositionally biased region" description="Basic and acidic residues" evidence="1">
    <location>
        <begin position="237"/>
        <end position="250"/>
    </location>
</feature>
<comment type="caution">
    <text evidence="2">The sequence shown here is derived from an EMBL/GenBank/DDBJ whole genome shotgun (WGS) entry which is preliminary data.</text>
</comment>
<dbReference type="EMBL" id="LVYI01000012">
    <property type="protein sequence ID" value="OAP55116.1"/>
    <property type="molecule type" value="Genomic_DNA"/>
</dbReference>
<evidence type="ECO:0000256" key="1">
    <source>
        <dbReference type="SAM" id="MobiDB-lite"/>
    </source>
</evidence>
<feature type="region of interest" description="Disordered" evidence="1">
    <location>
        <begin position="405"/>
        <end position="437"/>
    </location>
</feature>
<proteinExistence type="predicted"/>
<accession>A0A178Z6M4</accession>
<dbReference type="OrthoDB" id="10260961at2759"/>
<dbReference type="SUPFAM" id="SSF53474">
    <property type="entry name" value="alpha/beta-Hydrolases"/>
    <property type="match status" value="1"/>
</dbReference>
<dbReference type="RefSeq" id="XP_018688483.1">
    <property type="nucleotide sequence ID" value="XM_018842322.1"/>
</dbReference>
<dbReference type="STRING" id="1367422.A0A178Z6M4"/>
<name>A0A178Z6M4_9EURO</name>
<dbReference type="PANTHER" id="PTHR42103:SF2">
    <property type="entry name" value="AB HYDROLASE-1 DOMAIN-CONTAINING PROTEIN"/>
    <property type="match status" value="1"/>
</dbReference>
<evidence type="ECO:0008006" key="4">
    <source>
        <dbReference type="Google" id="ProtNLM"/>
    </source>
</evidence>
<dbReference type="Gene3D" id="3.40.50.1820">
    <property type="entry name" value="alpha/beta hydrolase"/>
    <property type="match status" value="1"/>
</dbReference>
<organism evidence="2 3">
    <name type="scientific">Fonsecaea erecta</name>
    <dbReference type="NCBI Taxonomy" id="1367422"/>
    <lineage>
        <taxon>Eukaryota</taxon>
        <taxon>Fungi</taxon>
        <taxon>Dikarya</taxon>
        <taxon>Ascomycota</taxon>
        <taxon>Pezizomycotina</taxon>
        <taxon>Eurotiomycetes</taxon>
        <taxon>Chaetothyriomycetidae</taxon>
        <taxon>Chaetothyriales</taxon>
        <taxon>Herpotrichiellaceae</taxon>
        <taxon>Fonsecaea</taxon>
    </lineage>
</organism>